<dbReference type="PANTHER" id="PTHR47936:SF1">
    <property type="entry name" value="PENTATRICOPEPTIDE REPEAT-CONTAINING PROTEIN GUN1, CHLOROPLASTIC"/>
    <property type="match status" value="1"/>
</dbReference>
<proteinExistence type="predicted"/>
<gene>
    <name evidence="2" type="ORF">CCMP2556_LOCUS45216</name>
</gene>
<dbReference type="Gene3D" id="1.25.40.10">
    <property type="entry name" value="Tetratricopeptide repeat domain"/>
    <property type="match status" value="1"/>
</dbReference>
<dbReference type="PANTHER" id="PTHR47936">
    <property type="entry name" value="PPR_LONG DOMAIN-CONTAINING PROTEIN"/>
    <property type="match status" value="1"/>
</dbReference>
<keyword evidence="1" id="KW-0677">Repeat</keyword>
<accession>A0ABP0R2P4</accession>
<protein>
    <submittedName>
        <fullName evidence="2">Uncharacterized protein</fullName>
    </submittedName>
</protein>
<dbReference type="InterPro" id="IPR011990">
    <property type="entry name" value="TPR-like_helical_dom_sf"/>
</dbReference>
<comment type="caution">
    <text evidence="2">The sequence shown here is derived from an EMBL/GenBank/DDBJ whole genome shotgun (WGS) entry which is preliminary data.</text>
</comment>
<organism evidence="2 3">
    <name type="scientific">Durusdinium trenchii</name>
    <dbReference type="NCBI Taxonomy" id="1381693"/>
    <lineage>
        <taxon>Eukaryota</taxon>
        <taxon>Sar</taxon>
        <taxon>Alveolata</taxon>
        <taxon>Dinophyceae</taxon>
        <taxon>Suessiales</taxon>
        <taxon>Symbiodiniaceae</taxon>
        <taxon>Durusdinium</taxon>
    </lineage>
</organism>
<name>A0ABP0R2P4_9DINO</name>
<reference evidence="2 3" key="1">
    <citation type="submission" date="2024-02" db="EMBL/GenBank/DDBJ databases">
        <authorList>
            <person name="Chen Y."/>
            <person name="Shah S."/>
            <person name="Dougan E. K."/>
            <person name="Thang M."/>
            <person name="Chan C."/>
        </authorList>
    </citation>
    <scope>NUCLEOTIDE SEQUENCE [LARGE SCALE GENOMIC DNA]</scope>
</reference>
<keyword evidence="3" id="KW-1185">Reference proteome</keyword>
<sequence length="188" mass="21036">MESCEVAAWNRAMQNLAKARRWQPALELLHAAKKRALQPTLVSYLIAIGACEQGRNWSLALVLMQEFQCYEYPLPPHVNAVNAAISACDKGGQWRRAIHFLAWLPGWDLLPDVVSFNSTASGCGKAFEWQRSVHLIGKVQDVLTQVLHVEICSTDDTEKPIHAEWIVSVLSYSRWCASQSLTGTDSFP</sequence>
<dbReference type="Proteomes" id="UP001642484">
    <property type="component" value="Unassembled WGS sequence"/>
</dbReference>
<evidence type="ECO:0000313" key="3">
    <source>
        <dbReference type="Proteomes" id="UP001642484"/>
    </source>
</evidence>
<evidence type="ECO:0000313" key="2">
    <source>
        <dbReference type="EMBL" id="CAK9094848.1"/>
    </source>
</evidence>
<dbReference type="EMBL" id="CAXAMN010025395">
    <property type="protein sequence ID" value="CAK9094848.1"/>
    <property type="molecule type" value="Genomic_DNA"/>
</dbReference>
<evidence type="ECO:0000256" key="1">
    <source>
        <dbReference type="ARBA" id="ARBA00022737"/>
    </source>
</evidence>